<dbReference type="Proteomes" id="UP000242246">
    <property type="component" value="Unassembled WGS sequence"/>
</dbReference>
<evidence type="ECO:0000313" key="2">
    <source>
        <dbReference type="EMBL" id="PCS07979.1"/>
    </source>
</evidence>
<feature type="transmembrane region" description="Helical" evidence="1">
    <location>
        <begin position="88"/>
        <end position="107"/>
    </location>
</feature>
<dbReference type="EMBL" id="JXJX01000002">
    <property type="protein sequence ID" value="PCS07979.1"/>
    <property type="molecule type" value="Genomic_DNA"/>
</dbReference>
<keyword evidence="3" id="KW-1185">Reference proteome</keyword>
<proteinExistence type="predicted"/>
<organism evidence="2 3">
    <name type="scientific">Pseudolactococcus plantarum</name>
    <dbReference type="NCBI Taxonomy" id="1365"/>
    <lineage>
        <taxon>Bacteria</taxon>
        <taxon>Bacillati</taxon>
        <taxon>Bacillota</taxon>
        <taxon>Bacilli</taxon>
        <taxon>Lactobacillales</taxon>
        <taxon>Streptococcaceae</taxon>
        <taxon>Pseudolactococcus</taxon>
    </lineage>
</organism>
<dbReference type="AlphaFoldDB" id="A0A2A5S3C4"/>
<comment type="caution">
    <text evidence="2">The sequence shown here is derived from an EMBL/GenBank/DDBJ whole genome shotgun (WGS) entry which is preliminary data.</text>
</comment>
<keyword evidence="1" id="KW-0472">Membrane</keyword>
<feature type="transmembrane region" description="Helical" evidence="1">
    <location>
        <begin position="255"/>
        <end position="274"/>
    </location>
</feature>
<protein>
    <submittedName>
        <fullName evidence="2">Uncharacterized protein</fullName>
    </submittedName>
</protein>
<name>A0A2A5S3C4_9LACT</name>
<evidence type="ECO:0000256" key="1">
    <source>
        <dbReference type="SAM" id="Phobius"/>
    </source>
</evidence>
<feature type="transmembrane region" description="Helical" evidence="1">
    <location>
        <begin position="6"/>
        <end position="22"/>
    </location>
</feature>
<keyword evidence="1" id="KW-1133">Transmembrane helix</keyword>
<sequence>MMGMNVLGMSLLGSLILINFVIEEYHRLVPGKSIYFQVIITSVIQCMYVGIYISSIYLNSNLYIYIALILLIVSCITGHVMYKWQIKLSYWLSLNLIISPSLSFALIQLDTSIFDRPFGGMAEGLTPILSVVYSIILQVSLWLLVKLHRWVSSFKRQEKSPLKQNFTTYLNITGFQVILGVLLESVFIFYNVVVSSIAIILSIVVIFIVRNKLRGHYIFWILSWSAISFFVFVFGARYFGDFWVSNDLITSNGEIQMYTIIGLAIYHLLLTIYFRVRAEDQMPEELE</sequence>
<feature type="transmembrane region" description="Helical" evidence="1">
    <location>
        <begin position="127"/>
        <end position="145"/>
    </location>
</feature>
<feature type="transmembrane region" description="Helical" evidence="1">
    <location>
        <begin position="34"/>
        <end position="56"/>
    </location>
</feature>
<dbReference type="STRING" id="1348632.GCA_001591745_01086"/>
<feature type="transmembrane region" description="Helical" evidence="1">
    <location>
        <begin position="166"/>
        <end position="183"/>
    </location>
</feature>
<feature type="transmembrane region" description="Helical" evidence="1">
    <location>
        <begin position="217"/>
        <end position="235"/>
    </location>
</feature>
<keyword evidence="1" id="KW-0812">Transmembrane</keyword>
<accession>A0A2A5S3C4</accession>
<gene>
    <name evidence="2" type="ORF">RU87_GL000716</name>
</gene>
<feature type="transmembrane region" description="Helical" evidence="1">
    <location>
        <begin position="62"/>
        <end position="81"/>
    </location>
</feature>
<evidence type="ECO:0000313" key="3">
    <source>
        <dbReference type="Proteomes" id="UP000242246"/>
    </source>
</evidence>
<reference evidence="2 3" key="1">
    <citation type="submission" date="2014-12" db="EMBL/GenBank/DDBJ databases">
        <title>Draft genome sequences of 10 type strains of Lactococcus.</title>
        <authorList>
            <person name="Sun Z."/>
            <person name="Zhong Z."/>
            <person name="Liu W."/>
            <person name="Zhang W."/>
            <person name="Zhang H."/>
        </authorList>
    </citation>
    <scope>NUCLEOTIDE SEQUENCE [LARGE SCALE GENOMIC DNA]</scope>
    <source>
        <strain evidence="2 3">DSM 20686</strain>
    </source>
</reference>
<feature type="transmembrane region" description="Helical" evidence="1">
    <location>
        <begin position="189"/>
        <end position="210"/>
    </location>
</feature>